<dbReference type="Proteomes" id="UP000886653">
    <property type="component" value="Unassembled WGS sequence"/>
</dbReference>
<organism evidence="4 5">
    <name type="scientific">Cronartium quercuum f. sp. fusiforme G11</name>
    <dbReference type="NCBI Taxonomy" id="708437"/>
    <lineage>
        <taxon>Eukaryota</taxon>
        <taxon>Fungi</taxon>
        <taxon>Dikarya</taxon>
        <taxon>Basidiomycota</taxon>
        <taxon>Pucciniomycotina</taxon>
        <taxon>Pucciniomycetes</taxon>
        <taxon>Pucciniales</taxon>
        <taxon>Coleosporiaceae</taxon>
        <taxon>Cronartium</taxon>
    </lineage>
</organism>
<dbReference type="InterPro" id="IPR003034">
    <property type="entry name" value="SAP_dom"/>
</dbReference>
<evidence type="ECO:0000256" key="1">
    <source>
        <dbReference type="SAM" id="MobiDB-lite"/>
    </source>
</evidence>
<reference evidence="4" key="1">
    <citation type="submission" date="2013-11" db="EMBL/GenBank/DDBJ databases">
        <title>Genome sequence of the fusiform rust pathogen reveals effectors for host alternation and coevolution with pine.</title>
        <authorList>
            <consortium name="DOE Joint Genome Institute"/>
            <person name="Smith K."/>
            <person name="Pendleton A."/>
            <person name="Kubisiak T."/>
            <person name="Anderson C."/>
            <person name="Salamov A."/>
            <person name="Aerts A."/>
            <person name="Riley R."/>
            <person name="Clum A."/>
            <person name="Lindquist E."/>
            <person name="Ence D."/>
            <person name="Campbell M."/>
            <person name="Kronenberg Z."/>
            <person name="Feau N."/>
            <person name="Dhillon B."/>
            <person name="Hamelin R."/>
            <person name="Burleigh J."/>
            <person name="Smith J."/>
            <person name="Yandell M."/>
            <person name="Nelson C."/>
            <person name="Grigoriev I."/>
            <person name="Davis J."/>
        </authorList>
    </citation>
    <scope>NUCLEOTIDE SEQUENCE</scope>
    <source>
        <strain evidence="4">G11</strain>
    </source>
</reference>
<dbReference type="Gene3D" id="1.10.720.30">
    <property type="entry name" value="SAP domain"/>
    <property type="match status" value="1"/>
</dbReference>
<evidence type="ECO:0000313" key="5">
    <source>
        <dbReference type="Proteomes" id="UP000886653"/>
    </source>
</evidence>
<keyword evidence="2" id="KW-0472">Membrane</keyword>
<comment type="caution">
    <text evidence="4">The sequence shown here is derived from an EMBL/GenBank/DDBJ whole genome shotgun (WGS) entry which is preliminary data.</text>
</comment>
<keyword evidence="2" id="KW-0812">Transmembrane</keyword>
<keyword evidence="5" id="KW-1185">Reference proteome</keyword>
<dbReference type="Pfam" id="PF02037">
    <property type="entry name" value="SAP"/>
    <property type="match status" value="1"/>
</dbReference>
<feature type="domain" description="SAP" evidence="3">
    <location>
        <begin position="44"/>
        <end position="81"/>
    </location>
</feature>
<evidence type="ECO:0000259" key="3">
    <source>
        <dbReference type="Pfam" id="PF02037"/>
    </source>
</evidence>
<feature type="region of interest" description="Disordered" evidence="1">
    <location>
        <begin position="84"/>
        <end position="111"/>
    </location>
</feature>
<evidence type="ECO:0000256" key="2">
    <source>
        <dbReference type="SAM" id="Phobius"/>
    </source>
</evidence>
<name>A0A9P6N6B2_9BASI</name>
<keyword evidence="2" id="KW-1133">Transmembrane helix</keyword>
<protein>
    <recommendedName>
        <fullName evidence="3">SAP domain-containing protein</fullName>
    </recommendedName>
</protein>
<proteinExistence type="predicted"/>
<feature type="transmembrane region" description="Helical" evidence="2">
    <location>
        <begin position="305"/>
        <end position="325"/>
    </location>
</feature>
<accession>A0A9P6N6B2</accession>
<dbReference type="InterPro" id="IPR036361">
    <property type="entry name" value="SAP_dom_sf"/>
</dbReference>
<evidence type="ECO:0000313" key="4">
    <source>
        <dbReference type="EMBL" id="KAG0140340.1"/>
    </source>
</evidence>
<sequence>MHLNHSTINACSRQISRNIHLTLVTTAPISRRSFVSQTLLSRTDFERKTVNELKEELKKRGIATGTKSKSKSVLISKILEDEEQKKGNLPTSSQPHPIFDKNKKSAGPAEVKISSPAPVVARITEEVEKETPVLPKFLNTEEDVGSSAALASPVSNEQSKGHHAETWPARVNLPVTPPEEIGGTVIPFIPDNYESHRQSHAADLTEVTSTSAGLQFSTASHPSTLPEGGPSLATIGKDEEALPSTRQAEEATAFFDQALSDLQARLGELWPSFFSFSAVVESSKRPKERFEFEDRPLNAEERRGLYGLLGLVSVGWLLGGLFAPAPSLHHHSTR</sequence>
<gene>
    <name evidence="4" type="ORF">CROQUDRAFT_726203</name>
</gene>
<dbReference type="OrthoDB" id="445357at2759"/>
<dbReference type="AlphaFoldDB" id="A0A9P6N6B2"/>
<dbReference type="EMBL" id="MU167452">
    <property type="protein sequence ID" value="KAG0140340.1"/>
    <property type="molecule type" value="Genomic_DNA"/>
</dbReference>